<dbReference type="InterPro" id="IPR016036">
    <property type="entry name" value="Malonyl_transacylase_ACP-bd"/>
</dbReference>
<keyword evidence="4" id="KW-0808">Transferase</keyword>
<dbReference type="PANTHER" id="PTHR43775:SF21">
    <property type="entry name" value="NON-REDUCING POLYKETIDE SYNTHASE AUSA-RELATED"/>
    <property type="match status" value="1"/>
</dbReference>
<dbReference type="SUPFAM" id="SSF52151">
    <property type="entry name" value="FabD/lysophospholipase-like"/>
    <property type="match status" value="1"/>
</dbReference>
<dbReference type="GO" id="GO:0016787">
    <property type="term" value="F:hydrolase activity"/>
    <property type="evidence" value="ECO:0007669"/>
    <property type="project" value="UniProtKB-KW"/>
</dbReference>
<dbReference type="AlphaFoldDB" id="A0A1S6R4W3"/>
<dbReference type="SMART" id="SM00827">
    <property type="entry name" value="PKS_AT"/>
    <property type="match status" value="1"/>
</dbReference>
<name>A0A1S6R4W3_SORCE</name>
<dbReference type="InterPro" id="IPR014043">
    <property type="entry name" value="Acyl_transferase_dom"/>
</dbReference>
<dbReference type="GO" id="GO:0004312">
    <property type="term" value="F:fatty acid synthase activity"/>
    <property type="evidence" value="ECO:0007669"/>
    <property type="project" value="TreeGrafter"/>
</dbReference>
<dbReference type="PANTHER" id="PTHR43775">
    <property type="entry name" value="FATTY ACID SYNTHASE"/>
    <property type="match status" value="1"/>
</dbReference>
<keyword evidence="4" id="KW-0012">Acyltransferase</keyword>
<keyword evidence="2" id="KW-0597">Phosphoprotein</keyword>
<sequence length="339" mass="37239">MDARGRPVVFMFGGQGSQHYHMGRELFDADSTFRTWLLRGDELFRRVKGRSLIEVMFDRSRSRADPFDHISETHPAIVLVEFALAQALLVRGVEPDVLIGYSLGEFAAAAVSGVAPFEDVFMAVLRQAELVVERCSEAGMTAVIGDVRLFRDEPRLFAGCELVSVNFERHFVVAGSLAALAQVEAELRGRNVLQVRLPVRYGFHSRWLDPLARVSPALQLSSPPAPPRVALISCATTGPVSHFDHRHIWQVIRTPVRFADTIEKLEHPERCVYVDLSPSGTLATFVKNILPGHAEATVVPIMTPFGGAREMLSEAIARIDAAVHGGTSRARPDGIGARA</sequence>
<evidence type="ECO:0000256" key="2">
    <source>
        <dbReference type="ARBA" id="ARBA00022553"/>
    </source>
</evidence>
<protein>
    <submittedName>
        <fullName evidence="4">Acyltransferase-like acyl hydrolase</fullName>
    </submittedName>
</protein>
<accession>A0A1S6R4W3</accession>
<dbReference type="InterPro" id="IPR001227">
    <property type="entry name" value="Ac_transferase_dom_sf"/>
</dbReference>
<dbReference type="EMBL" id="KY646190">
    <property type="protein sequence ID" value="AQW44882.1"/>
    <property type="molecule type" value="Genomic_DNA"/>
</dbReference>
<feature type="domain" description="Malonyl-CoA:ACP transacylase (MAT)" evidence="3">
    <location>
        <begin position="11"/>
        <end position="305"/>
    </location>
</feature>
<organism evidence="4">
    <name type="scientific">Sorangium cellulosum</name>
    <name type="common">Polyangium cellulosum</name>
    <dbReference type="NCBI Taxonomy" id="56"/>
    <lineage>
        <taxon>Bacteria</taxon>
        <taxon>Pseudomonadati</taxon>
        <taxon>Myxococcota</taxon>
        <taxon>Polyangia</taxon>
        <taxon>Polyangiales</taxon>
        <taxon>Polyangiaceae</taxon>
        <taxon>Sorangium</taxon>
    </lineage>
</organism>
<dbReference type="GO" id="GO:0006633">
    <property type="term" value="P:fatty acid biosynthetic process"/>
    <property type="evidence" value="ECO:0007669"/>
    <property type="project" value="TreeGrafter"/>
</dbReference>
<dbReference type="Gene3D" id="3.30.70.3290">
    <property type="match status" value="1"/>
</dbReference>
<dbReference type="InterPro" id="IPR050091">
    <property type="entry name" value="PKS_NRPS_Biosynth_Enz"/>
</dbReference>
<dbReference type="InterPro" id="IPR016035">
    <property type="entry name" value="Acyl_Trfase/lysoPLipase"/>
</dbReference>
<reference evidence="4" key="1">
    <citation type="journal article" date="2017" name="Angew. Chem. Int. Ed. Engl.">
        <title>Solving the Puzzle of One-Carbon Loss in Ripostatin Biosynthesis.</title>
        <authorList>
            <person name="Fu C."/>
            <person name="Auerbach D."/>
            <person name="Li Y."/>
            <person name="Scheid U."/>
            <person name="Luxenburger E."/>
            <person name="Garcia R."/>
            <person name="Irschik H."/>
            <person name="Muller R."/>
        </authorList>
    </citation>
    <scope>NUCLEOTIDE SEQUENCE</scope>
    <source>
        <strain evidence="4">So ce377</strain>
    </source>
</reference>
<dbReference type="SUPFAM" id="SSF55048">
    <property type="entry name" value="Probable ACP-binding domain of malonyl-CoA ACP transacylase"/>
    <property type="match status" value="1"/>
</dbReference>
<evidence type="ECO:0000259" key="3">
    <source>
        <dbReference type="SMART" id="SM00827"/>
    </source>
</evidence>
<dbReference type="GO" id="GO:0044550">
    <property type="term" value="P:secondary metabolite biosynthetic process"/>
    <property type="evidence" value="ECO:0007669"/>
    <property type="project" value="TreeGrafter"/>
</dbReference>
<dbReference type="Pfam" id="PF00698">
    <property type="entry name" value="Acyl_transf_1"/>
    <property type="match status" value="1"/>
</dbReference>
<keyword evidence="4" id="KW-0378">Hydrolase</keyword>
<proteinExistence type="predicted"/>
<keyword evidence="1" id="KW-0596">Phosphopantetheine</keyword>
<gene>
    <name evidence="4" type="primary">ripN</name>
</gene>
<dbReference type="Gene3D" id="3.40.366.10">
    <property type="entry name" value="Malonyl-Coenzyme A Acyl Carrier Protein, domain 2"/>
    <property type="match status" value="1"/>
</dbReference>
<evidence type="ECO:0000256" key="1">
    <source>
        <dbReference type="ARBA" id="ARBA00022450"/>
    </source>
</evidence>
<evidence type="ECO:0000313" key="4">
    <source>
        <dbReference type="EMBL" id="AQW44882.1"/>
    </source>
</evidence>